<feature type="domain" description="Methyltransferase type 11" evidence="4">
    <location>
        <begin position="57"/>
        <end position="151"/>
    </location>
</feature>
<gene>
    <name evidence="5" type="primary">bioC</name>
    <name evidence="5" type="ORF">BEH84_01845</name>
</gene>
<evidence type="ECO:0000313" key="5">
    <source>
        <dbReference type="EMBL" id="ODM14124.1"/>
    </source>
</evidence>
<accession>A0A1E3AZP6</accession>
<name>A0A1E3AZP6_9FIRM</name>
<reference evidence="5 6" key="1">
    <citation type="submission" date="2016-07" db="EMBL/GenBank/DDBJ databases">
        <title>Characterization of isolates of Eisenbergiella tayi derived from blood cultures, using whole genome sequencing.</title>
        <authorList>
            <person name="Burdz T."/>
            <person name="Wiebe D."/>
            <person name="Huynh C."/>
            <person name="Bernard K."/>
        </authorList>
    </citation>
    <scope>NUCLEOTIDE SEQUENCE [LARGE SCALE GENOMIC DNA]</scope>
    <source>
        <strain evidence="5 6">NML 120489</strain>
    </source>
</reference>
<protein>
    <submittedName>
        <fullName evidence="5">Malonyl-[acyl-carrier protein] O-methyltransferase</fullName>
        <ecNumber evidence="5">2.1.1.197</ecNumber>
    </submittedName>
</protein>
<dbReference type="PANTHER" id="PTHR43464">
    <property type="entry name" value="METHYLTRANSFERASE"/>
    <property type="match status" value="1"/>
</dbReference>
<dbReference type="PANTHER" id="PTHR43464:SF19">
    <property type="entry name" value="UBIQUINONE BIOSYNTHESIS O-METHYLTRANSFERASE, MITOCHONDRIAL"/>
    <property type="match status" value="1"/>
</dbReference>
<dbReference type="Proteomes" id="UP000095003">
    <property type="component" value="Unassembled WGS sequence"/>
</dbReference>
<keyword evidence="1 5" id="KW-0489">Methyltransferase</keyword>
<dbReference type="Gene3D" id="3.40.50.150">
    <property type="entry name" value="Vaccinia Virus protein VP39"/>
    <property type="match status" value="1"/>
</dbReference>
<keyword evidence="2 5" id="KW-0808">Transferase</keyword>
<evidence type="ECO:0000313" key="6">
    <source>
        <dbReference type="Proteomes" id="UP000095003"/>
    </source>
</evidence>
<evidence type="ECO:0000259" key="4">
    <source>
        <dbReference type="Pfam" id="PF08241"/>
    </source>
</evidence>
<dbReference type="GO" id="GO:0032259">
    <property type="term" value="P:methylation"/>
    <property type="evidence" value="ECO:0007669"/>
    <property type="project" value="UniProtKB-KW"/>
</dbReference>
<dbReference type="EC" id="2.1.1.197" evidence="5"/>
<dbReference type="GO" id="GO:0102130">
    <property type="term" value="F:malonyl-CoA methyltransferase activity"/>
    <property type="evidence" value="ECO:0007669"/>
    <property type="project" value="UniProtKB-EC"/>
</dbReference>
<dbReference type="CDD" id="cd02440">
    <property type="entry name" value="AdoMet_MTases"/>
    <property type="match status" value="1"/>
</dbReference>
<evidence type="ECO:0000256" key="3">
    <source>
        <dbReference type="ARBA" id="ARBA00022691"/>
    </source>
</evidence>
<evidence type="ECO:0000256" key="1">
    <source>
        <dbReference type="ARBA" id="ARBA00022603"/>
    </source>
</evidence>
<dbReference type="Pfam" id="PF08241">
    <property type="entry name" value="Methyltransf_11"/>
    <property type="match status" value="1"/>
</dbReference>
<sequence>MSGKKKWGDAMKENKYDDPLFFEKYSQMDRSKKGLDGAGEWKTLENMLPDFQGKKVLDLGCGYGWHCEYAADHGAAEVTGVDISEKMLEEARKSHKKGNTAYICCPIEDIDFEEASFDIILSSLAFHYIENYEEIVDKIHKLLKPGGYLVFSAEHPVFTAEGSQDWYYDENGKILHFPVDNYYYEGKRNAVFLGEQVTKYHRTFTTYISVLLKKGFRLVDVEEPQPPEEMLDTVPGMKDEMRRPMMFIVSAQKEK</sequence>
<dbReference type="AlphaFoldDB" id="A0A1E3AZP6"/>
<keyword evidence="3" id="KW-0949">S-adenosyl-L-methionine</keyword>
<evidence type="ECO:0000256" key="2">
    <source>
        <dbReference type="ARBA" id="ARBA00022679"/>
    </source>
</evidence>
<dbReference type="SUPFAM" id="SSF53335">
    <property type="entry name" value="S-adenosyl-L-methionine-dependent methyltransferases"/>
    <property type="match status" value="1"/>
</dbReference>
<comment type="caution">
    <text evidence="5">The sequence shown here is derived from an EMBL/GenBank/DDBJ whole genome shotgun (WGS) entry which is preliminary data.</text>
</comment>
<dbReference type="EMBL" id="MCGI01000001">
    <property type="protein sequence ID" value="ODM14124.1"/>
    <property type="molecule type" value="Genomic_DNA"/>
</dbReference>
<dbReference type="InterPro" id="IPR013216">
    <property type="entry name" value="Methyltransf_11"/>
</dbReference>
<proteinExistence type="predicted"/>
<dbReference type="PATRIC" id="fig|1432052.3.peg.2022"/>
<dbReference type="GO" id="GO:0008757">
    <property type="term" value="F:S-adenosylmethionine-dependent methyltransferase activity"/>
    <property type="evidence" value="ECO:0007669"/>
    <property type="project" value="InterPro"/>
</dbReference>
<organism evidence="5 6">
    <name type="scientific">Eisenbergiella tayi</name>
    <dbReference type="NCBI Taxonomy" id="1432052"/>
    <lineage>
        <taxon>Bacteria</taxon>
        <taxon>Bacillati</taxon>
        <taxon>Bacillota</taxon>
        <taxon>Clostridia</taxon>
        <taxon>Lachnospirales</taxon>
        <taxon>Lachnospiraceae</taxon>
        <taxon>Eisenbergiella</taxon>
    </lineage>
</organism>
<dbReference type="InterPro" id="IPR029063">
    <property type="entry name" value="SAM-dependent_MTases_sf"/>
</dbReference>